<feature type="compositionally biased region" description="Basic and acidic residues" evidence="7">
    <location>
        <begin position="195"/>
        <end position="209"/>
    </location>
</feature>
<evidence type="ECO:0000256" key="2">
    <source>
        <dbReference type="ARBA" id="ARBA00022679"/>
    </source>
</evidence>
<dbReference type="Proteomes" id="UP000641932">
    <property type="component" value="Unassembled WGS sequence"/>
</dbReference>
<dbReference type="AlphaFoldDB" id="A0A917ZVP4"/>
<feature type="region of interest" description="Disordered" evidence="7">
    <location>
        <begin position="83"/>
        <end position="112"/>
    </location>
</feature>
<comment type="caution">
    <text evidence="9">The sequence shown here is derived from an EMBL/GenBank/DDBJ whole genome shotgun (WGS) entry which is preliminary data.</text>
</comment>
<dbReference type="GO" id="GO:0008360">
    <property type="term" value="P:regulation of cell shape"/>
    <property type="evidence" value="ECO:0007669"/>
    <property type="project" value="UniProtKB-UniRule"/>
</dbReference>
<proteinExistence type="predicted"/>
<keyword evidence="5 6" id="KW-0961">Cell wall biogenesis/degradation</keyword>
<evidence type="ECO:0000256" key="1">
    <source>
        <dbReference type="ARBA" id="ARBA00004752"/>
    </source>
</evidence>
<dbReference type="CDD" id="cd16913">
    <property type="entry name" value="YkuD_like"/>
    <property type="match status" value="1"/>
</dbReference>
<reference evidence="9" key="2">
    <citation type="submission" date="2020-09" db="EMBL/GenBank/DDBJ databases">
        <authorList>
            <person name="Sun Q."/>
            <person name="Zhou Y."/>
        </authorList>
    </citation>
    <scope>NUCLEOTIDE SEQUENCE</scope>
    <source>
        <strain evidence="9">CGMCC 4.7201</strain>
    </source>
</reference>
<dbReference type="Pfam" id="PF03734">
    <property type="entry name" value="YkuD"/>
    <property type="match status" value="1"/>
</dbReference>
<sequence>MSRLSPHPVHQGPAAEPAVQRSSPQGRPVTRHPVLRLQESHGNQAVLRMLDGGQAQVIRRCATGDGKDDGSCACQGTSPHVQRQAAGGDAAPAGVPSSVHETLSAPGRPLDPATRATFEPRFGHDFGHVRVHTGAQAAASAKAVAARAYTSGSHIVFASGAYAPASADGRRLLAHELAHVVQQRGAASTSPTEVGKADDRAERSADEAARSVLDTGGPPDAGAVAPSAAPGSRVLRREEETEHGAEVMAADLDPSEVHDGDMPTSGPPAPELGETALLEPELRLETAPGEPPQSPPARKAPAPPPASARWITKIDIDLTSQEMTLTWSDGAAEGPRAISSGKGLPNTTEDPCKTQKEQNCTPTGSFVVGSKGGEGHKNQKGDAMAWYVEFVAGRGIGIHNSQPVIKGRPLSHGCVRVGASAADKEYAKRVNQNSRTGKTIIVVGGKAPTVPWTQPVKKQPAKRAAPKK</sequence>
<feature type="region of interest" description="Disordered" evidence="7">
    <location>
        <begin position="1"/>
        <end position="33"/>
    </location>
</feature>
<evidence type="ECO:0000256" key="3">
    <source>
        <dbReference type="ARBA" id="ARBA00022960"/>
    </source>
</evidence>
<feature type="region of interest" description="Disordered" evidence="7">
    <location>
        <begin position="182"/>
        <end position="273"/>
    </location>
</feature>
<feature type="region of interest" description="Disordered" evidence="7">
    <location>
        <begin position="285"/>
        <end position="306"/>
    </location>
</feature>
<feature type="compositionally biased region" description="Low complexity" evidence="7">
    <location>
        <begin position="216"/>
        <end position="231"/>
    </location>
</feature>
<dbReference type="GO" id="GO:0071555">
    <property type="term" value="P:cell wall organization"/>
    <property type="evidence" value="ECO:0007669"/>
    <property type="project" value="UniProtKB-UniRule"/>
</dbReference>
<feature type="domain" description="L,D-TPase catalytic" evidence="8">
    <location>
        <begin position="312"/>
        <end position="443"/>
    </location>
</feature>
<keyword evidence="4 6" id="KW-0573">Peptidoglycan synthesis</keyword>
<dbReference type="InterPro" id="IPR005490">
    <property type="entry name" value="LD_TPept_cat_dom"/>
</dbReference>
<dbReference type="GO" id="GO:0016740">
    <property type="term" value="F:transferase activity"/>
    <property type="evidence" value="ECO:0007669"/>
    <property type="project" value="UniProtKB-KW"/>
</dbReference>
<dbReference type="PROSITE" id="PS52029">
    <property type="entry name" value="LD_TPASE"/>
    <property type="match status" value="1"/>
</dbReference>
<organism evidence="9 10">
    <name type="scientific">Wenjunlia tyrosinilytica</name>
    <dbReference type="NCBI Taxonomy" id="1544741"/>
    <lineage>
        <taxon>Bacteria</taxon>
        <taxon>Bacillati</taxon>
        <taxon>Actinomycetota</taxon>
        <taxon>Actinomycetes</taxon>
        <taxon>Kitasatosporales</taxon>
        <taxon>Streptomycetaceae</taxon>
        <taxon>Wenjunlia</taxon>
    </lineage>
</organism>
<dbReference type="EMBL" id="BMMS01000023">
    <property type="protein sequence ID" value="GGO94435.1"/>
    <property type="molecule type" value="Genomic_DNA"/>
</dbReference>
<evidence type="ECO:0000256" key="4">
    <source>
        <dbReference type="ARBA" id="ARBA00022984"/>
    </source>
</evidence>
<dbReference type="InterPro" id="IPR038063">
    <property type="entry name" value="Transpep_catalytic_dom"/>
</dbReference>
<evidence type="ECO:0000313" key="10">
    <source>
        <dbReference type="Proteomes" id="UP000641932"/>
    </source>
</evidence>
<dbReference type="RefSeq" id="WP_189133981.1">
    <property type="nucleotide sequence ID" value="NZ_BMMS01000023.1"/>
</dbReference>
<feature type="compositionally biased region" description="Basic and acidic residues" evidence="7">
    <location>
        <begin position="235"/>
        <end position="245"/>
    </location>
</feature>
<keyword evidence="10" id="KW-1185">Reference proteome</keyword>
<evidence type="ECO:0000256" key="5">
    <source>
        <dbReference type="ARBA" id="ARBA00023316"/>
    </source>
</evidence>
<keyword evidence="2" id="KW-0808">Transferase</keyword>
<gene>
    <name evidence="9" type="ORF">GCM10012280_49270</name>
</gene>
<feature type="active site" description="Proton donor/acceptor" evidence="6">
    <location>
        <position position="399"/>
    </location>
</feature>
<dbReference type="Pfam" id="PF13699">
    <property type="entry name" value="eCIS_core"/>
    <property type="match status" value="1"/>
</dbReference>
<dbReference type="GO" id="GO:0009252">
    <property type="term" value="P:peptidoglycan biosynthetic process"/>
    <property type="evidence" value="ECO:0007669"/>
    <property type="project" value="UniProtKB-KW"/>
</dbReference>
<evidence type="ECO:0000259" key="8">
    <source>
        <dbReference type="PROSITE" id="PS52029"/>
    </source>
</evidence>
<reference evidence="9" key="1">
    <citation type="journal article" date="2014" name="Int. J. Syst. Evol. Microbiol.">
        <title>Complete genome sequence of Corynebacterium casei LMG S-19264T (=DSM 44701T), isolated from a smear-ripened cheese.</title>
        <authorList>
            <consortium name="US DOE Joint Genome Institute (JGI-PGF)"/>
            <person name="Walter F."/>
            <person name="Albersmeier A."/>
            <person name="Kalinowski J."/>
            <person name="Ruckert C."/>
        </authorList>
    </citation>
    <scope>NUCLEOTIDE SEQUENCE</scope>
    <source>
        <strain evidence="9">CGMCC 4.7201</strain>
    </source>
</reference>
<accession>A0A917ZVP4</accession>
<dbReference type="Gene3D" id="2.40.440.10">
    <property type="entry name" value="L,D-transpeptidase catalytic domain-like"/>
    <property type="match status" value="1"/>
</dbReference>
<keyword evidence="3 6" id="KW-0133">Cell shape</keyword>
<evidence type="ECO:0000256" key="7">
    <source>
        <dbReference type="SAM" id="MobiDB-lite"/>
    </source>
</evidence>
<evidence type="ECO:0000313" key="9">
    <source>
        <dbReference type="EMBL" id="GGO94435.1"/>
    </source>
</evidence>
<feature type="region of interest" description="Disordered" evidence="7">
    <location>
        <begin position="330"/>
        <end position="379"/>
    </location>
</feature>
<evidence type="ECO:0000256" key="6">
    <source>
        <dbReference type="PROSITE-ProRule" id="PRU01373"/>
    </source>
</evidence>
<name>A0A917ZVP4_9ACTN</name>
<protein>
    <recommendedName>
        <fullName evidence="8">L,D-TPase catalytic domain-containing protein</fullName>
    </recommendedName>
</protein>
<comment type="pathway">
    <text evidence="1 6">Cell wall biogenesis; peptidoglycan biosynthesis.</text>
</comment>
<dbReference type="InterPro" id="IPR025295">
    <property type="entry name" value="eCIS_core_dom"/>
</dbReference>
<dbReference type="SUPFAM" id="SSF141523">
    <property type="entry name" value="L,D-transpeptidase catalytic domain-like"/>
    <property type="match status" value="1"/>
</dbReference>
<feature type="active site" description="Nucleophile" evidence="6">
    <location>
        <position position="414"/>
    </location>
</feature>
<feature type="compositionally biased region" description="Low complexity" evidence="7">
    <location>
        <begin position="85"/>
        <end position="94"/>
    </location>
</feature>